<accession>A0ABZ3C8M0</accession>
<keyword evidence="1" id="KW-1133">Transmembrane helix</keyword>
<dbReference type="Proteomes" id="UP001434337">
    <property type="component" value="Chromosome"/>
</dbReference>
<dbReference type="EMBL" id="CP115965">
    <property type="protein sequence ID" value="WZW98896.1"/>
    <property type="molecule type" value="Genomic_DNA"/>
</dbReference>
<dbReference type="Pfam" id="PF16951">
    <property type="entry name" value="MaAIMP_sms"/>
    <property type="match status" value="1"/>
</dbReference>
<keyword evidence="1" id="KW-0472">Membrane</keyword>
<dbReference type="InterPro" id="IPR031596">
    <property type="entry name" value="MaAIMP_sms"/>
</dbReference>
<name>A0ABZ3C8M0_9ACTN</name>
<keyword evidence="1" id="KW-0812">Transmembrane</keyword>
<gene>
    <name evidence="2" type="ORF">PCC79_01400</name>
</gene>
<dbReference type="NCBIfam" id="NF033493">
    <property type="entry name" value="MetS_like_NSS"/>
    <property type="match status" value="1"/>
</dbReference>
<protein>
    <submittedName>
        <fullName evidence="2">Methionine/alanine import family NSS transporter small subunit</fullName>
    </submittedName>
</protein>
<evidence type="ECO:0000313" key="2">
    <source>
        <dbReference type="EMBL" id="WZW98896.1"/>
    </source>
</evidence>
<organism evidence="2 3">
    <name type="scientific">Propioniciclava soli</name>
    <dbReference type="NCBI Taxonomy" id="2775081"/>
    <lineage>
        <taxon>Bacteria</taxon>
        <taxon>Bacillati</taxon>
        <taxon>Actinomycetota</taxon>
        <taxon>Actinomycetes</taxon>
        <taxon>Propionibacteriales</taxon>
        <taxon>Propionibacteriaceae</taxon>
        <taxon>Propioniciclava</taxon>
    </lineage>
</organism>
<proteinExistence type="predicted"/>
<reference evidence="2 3" key="1">
    <citation type="journal article" date="2023" name="Environ Microbiome">
        <title>A coral-associated actinobacterium mitigates coral bleaching under heat stress.</title>
        <authorList>
            <person name="Li J."/>
            <person name="Zou Y."/>
            <person name="Li Q."/>
            <person name="Zhang J."/>
            <person name="Bourne D.G."/>
            <person name="Lyu Y."/>
            <person name="Liu C."/>
            <person name="Zhang S."/>
        </authorList>
    </citation>
    <scope>NUCLEOTIDE SEQUENCE [LARGE SCALE GENOMIC DNA]</scope>
    <source>
        <strain evidence="2 3">SCSIO 13291</strain>
    </source>
</reference>
<sequence length="53" mass="6027">MTPVALVMMIVAIVIIWGGLVFSTVFLIVRPLSAEPHPLDDHDYDRYPPEYEV</sequence>
<feature type="transmembrane region" description="Helical" evidence="1">
    <location>
        <begin position="6"/>
        <end position="29"/>
    </location>
</feature>
<evidence type="ECO:0000256" key="1">
    <source>
        <dbReference type="SAM" id="Phobius"/>
    </source>
</evidence>
<keyword evidence="3" id="KW-1185">Reference proteome</keyword>
<dbReference type="RefSeq" id="WP_232548772.1">
    <property type="nucleotide sequence ID" value="NZ_CP115965.1"/>
</dbReference>
<evidence type="ECO:0000313" key="3">
    <source>
        <dbReference type="Proteomes" id="UP001434337"/>
    </source>
</evidence>